<dbReference type="PRINTS" id="PR00413">
    <property type="entry name" value="HADHALOGNASE"/>
</dbReference>
<dbReference type="EC" id="3.1.3.-" evidence="2"/>
<dbReference type="Gene3D" id="3.40.50.1000">
    <property type="entry name" value="HAD superfamily/HAD-like"/>
    <property type="match status" value="1"/>
</dbReference>
<dbReference type="InterPro" id="IPR051540">
    <property type="entry name" value="S-2-haloacid_dehalogenase"/>
</dbReference>
<dbReference type="PANTHER" id="PTHR43316">
    <property type="entry name" value="HYDROLASE, HALOACID DELAHOGENASE-RELATED"/>
    <property type="match status" value="1"/>
</dbReference>
<accession>A0ABV9I3N8</accession>
<dbReference type="InterPro" id="IPR036412">
    <property type="entry name" value="HAD-like_sf"/>
</dbReference>
<evidence type="ECO:0000256" key="1">
    <source>
        <dbReference type="ARBA" id="ARBA00022801"/>
    </source>
</evidence>
<dbReference type="Pfam" id="PF00702">
    <property type="entry name" value="Hydrolase"/>
    <property type="match status" value="1"/>
</dbReference>
<dbReference type="SFLD" id="SFLDS00003">
    <property type="entry name" value="Haloacid_Dehalogenase"/>
    <property type="match status" value="1"/>
</dbReference>
<evidence type="ECO:0000313" key="2">
    <source>
        <dbReference type="EMBL" id="MFC4636773.1"/>
    </source>
</evidence>
<dbReference type="CDD" id="cd02603">
    <property type="entry name" value="HAD_sEH-N_like"/>
    <property type="match status" value="1"/>
</dbReference>
<protein>
    <submittedName>
        <fullName evidence="2">HAD family hydrolase</fullName>
        <ecNumber evidence="2">3.1.3.-</ecNumber>
    </submittedName>
</protein>
<organism evidence="2 3">
    <name type="scientific">Deinococcus hohokamensis</name>
    <dbReference type="NCBI Taxonomy" id="309883"/>
    <lineage>
        <taxon>Bacteria</taxon>
        <taxon>Thermotogati</taxon>
        <taxon>Deinococcota</taxon>
        <taxon>Deinococci</taxon>
        <taxon>Deinococcales</taxon>
        <taxon>Deinococcaceae</taxon>
        <taxon>Deinococcus</taxon>
    </lineage>
</organism>
<dbReference type="RefSeq" id="WP_380059821.1">
    <property type="nucleotide sequence ID" value="NZ_JBHSEI010000001.1"/>
</dbReference>
<dbReference type="EMBL" id="JBHSEI010000001">
    <property type="protein sequence ID" value="MFC4636773.1"/>
    <property type="molecule type" value="Genomic_DNA"/>
</dbReference>
<proteinExistence type="predicted"/>
<name>A0ABV9I3N8_9DEIO</name>
<dbReference type="SFLD" id="SFLDG01129">
    <property type="entry name" value="C1.5:_HAD__Beta-PGM__Phosphata"/>
    <property type="match status" value="1"/>
</dbReference>
<evidence type="ECO:0000313" key="3">
    <source>
        <dbReference type="Proteomes" id="UP001595952"/>
    </source>
</evidence>
<dbReference type="GO" id="GO:0016787">
    <property type="term" value="F:hydrolase activity"/>
    <property type="evidence" value="ECO:0007669"/>
    <property type="project" value="UniProtKB-KW"/>
</dbReference>
<dbReference type="NCBIfam" id="TIGR01509">
    <property type="entry name" value="HAD-SF-IA-v3"/>
    <property type="match status" value="1"/>
</dbReference>
<reference evidence="3" key="1">
    <citation type="journal article" date="2019" name="Int. J. Syst. Evol. Microbiol.">
        <title>The Global Catalogue of Microorganisms (GCM) 10K type strain sequencing project: providing services to taxonomists for standard genome sequencing and annotation.</title>
        <authorList>
            <consortium name="The Broad Institute Genomics Platform"/>
            <consortium name="The Broad Institute Genome Sequencing Center for Infectious Disease"/>
            <person name="Wu L."/>
            <person name="Ma J."/>
        </authorList>
    </citation>
    <scope>NUCLEOTIDE SEQUENCE [LARGE SCALE GENOMIC DNA]</scope>
    <source>
        <strain evidence="3">CCUG 55995</strain>
    </source>
</reference>
<dbReference type="SUPFAM" id="SSF56784">
    <property type="entry name" value="HAD-like"/>
    <property type="match status" value="1"/>
</dbReference>
<dbReference type="InterPro" id="IPR023214">
    <property type="entry name" value="HAD_sf"/>
</dbReference>
<comment type="caution">
    <text evidence="2">The sequence shown here is derived from an EMBL/GenBank/DDBJ whole genome shotgun (WGS) entry which is preliminary data.</text>
</comment>
<dbReference type="InterPro" id="IPR006439">
    <property type="entry name" value="HAD-SF_hydro_IA"/>
</dbReference>
<sequence>MAFSASPARLRAVLFDRDDTIAYTDPAVYEEAAGWIATRFGLSARDAGRALAEQWQARALTWWDLRTHEQEEDFWTAYGQELTGRLGLPDTAAAELMAAYPYERYMKPVEGAREVLEALRSGGLRIGVLSNTLPSIDRTLAAVGLADLVDVAVATCLIGTHKPDPGAYHHALEALGVSPAEALFVDDKAENVAAAQALGMQGALIDLRGQTPQALHSLREVLALAMPEAP</sequence>
<dbReference type="PANTHER" id="PTHR43316:SF3">
    <property type="entry name" value="HALOACID DEHALOGENASE, TYPE II (AFU_ORTHOLOGUE AFUA_2G07750)-RELATED"/>
    <property type="match status" value="1"/>
</dbReference>
<keyword evidence="3" id="KW-1185">Reference proteome</keyword>
<dbReference type="Proteomes" id="UP001595952">
    <property type="component" value="Unassembled WGS sequence"/>
</dbReference>
<gene>
    <name evidence="2" type="ORF">ACFO0D_00330</name>
</gene>
<keyword evidence="1 2" id="KW-0378">Hydrolase</keyword>